<dbReference type="Proteomes" id="UP000033769">
    <property type="component" value="Unassembled WGS sequence"/>
</dbReference>
<keyword evidence="6 8" id="KW-1133">Transmembrane helix</keyword>
<reference evidence="10 12" key="1">
    <citation type="submission" date="2015-02" db="EMBL/GenBank/DDBJ databases">
        <title>Genome Sequencing of Rickettsiales.</title>
        <authorList>
            <person name="Daugherty S.C."/>
            <person name="Su Q."/>
            <person name="Abolude K."/>
            <person name="Beier-Sexton M."/>
            <person name="Carlyon J.A."/>
            <person name="Carter R."/>
            <person name="Day N.P."/>
            <person name="Dumler S.J."/>
            <person name="Dyachenko V."/>
            <person name="Godinez A."/>
            <person name="Kurtti T.J."/>
            <person name="Lichay M."/>
            <person name="Mullins K.E."/>
            <person name="Ott S."/>
            <person name="Pappas-Brown V."/>
            <person name="Paris D.H."/>
            <person name="Patel P."/>
            <person name="Richards A.L."/>
            <person name="Sadzewicz L."/>
            <person name="Sears K."/>
            <person name="Seidman D."/>
            <person name="Sengamalay N."/>
            <person name="Stenos J."/>
            <person name="Tallon L.J."/>
            <person name="Vincent G."/>
            <person name="Fraser C.M."/>
            <person name="Munderloh U."/>
            <person name="Dunning-Hotopp J.C."/>
        </authorList>
    </citation>
    <scope>NUCLEOTIDE SEQUENCE [LARGE SCALE GENOMIC DNA]</scope>
    <source>
        <strain evidence="10 12">Gilliam</strain>
    </source>
</reference>
<comment type="subcellular location">
    <subcellularLocation>
        <location evidence="1">Cell inner membrane</location>
        <topology evidence="1">Multi-pass membrane protein</topology>
    </subcellularLocation>
</comment>
<feature type="transmembrane region" description="Helical" evidence="8">
    <location>
        <begin position="320"/>
        <end position="338"/>
    </location>
</feature>
<evidence type="ECO:0000256" key="5">
    <source>
        <dbReference type="ARBA" id="ARBA00022847"/>
    </source>
</evidence>
<dbReference type="InterPro" id="IPR036259">
    <property type="entry name" value="MFS_trans_sf"/>
</dbReference>
<dbReference type="GO" id="GO:0015293">
    <property type="term" value="F:symporter activity"/>
    <property type="evidence" value="ECO:0007669"/>
    <property type="project" value="UniProtKB-KW"/>
</dbReference>
<accession>A0A0F3M8M2</accession>
<dbReference type="SUPFAM" id="SSF103473">
    <property type="entry name" value="MFS general substrate transporter"/>
    <property type="match status" value="1"/>
</dbReference>
<reference evidence="13" key="3">
    <citation type="submission" date="2018-03" db="EMBL/GenBank/DDBJ databases">
        <authorList>
            <person name="Batty M. E."/>
            <person name="Batty M E."/>
        </authorList>
    </citation>
    <scope>NUCLEOTIDE SEQUENCE [LARGE SCALE GENOMIC DNA]</scope>
    <source>
        <strain evidence="13">Gilliam</strain>
    </source>
</reference>
<sequence length="406" mass="45521">MSNKDLIVAYFASIIQVCNYALFGHAITFLAAEYMPPDVSTNPTTSIFILLGATSIAKPIGAVIYGIIGDYYSRRLAIRTASLLSTLAVISIGFIPAYQRIGMLSSILFILCRSIFIMGLIGETDGVRIYVFETVDKYKNLANGIIAGCWQIGAQLAVLLLLVANINNFQYSWRFCFITGGVLGLLAFFQSKHLKINNIKISKTTTASKLFQSCKLIPEYWRLLIPCIIIHGCIGAIYSFQLYFFPVYVIKMLNIVNYNNMNFTILLALLLYSIMALWSGYLADKYYLHYQTIFSALILSIVFSTVNMAMMISYQEFLPVLYIIPILLMPFYSVPLQVKVCKLFSDDIRLRLFSLSHSVGSVLISAQICAISALAYNKANFLPMLILILLFLILGLTVLVIKPRIQ</sequence>
<dbReference type="AlphaFoldDB" id="A0A0F3M8M2"/>
<feature type="transmembrane region" description="Helical" evidence="8">
    <location>
        <begin position="76"/>
        <end position="95"/>
    </location>
</feature>
<evidence type="ECO:0000259" key="9">
    <source>
        <dbReference type="PROSITE" id="PS50850"/>
    </source>
</evidence>
<dbReference type="EMBL" id="LS398551">
    <property type="protein sequence ID" value="SPR04432.1"/>
    <property type="molecule type" value="Genomic_DNA"/>
</dbReference>
<dbReference type="InterPro" id="IPR011701">
    <property type="entry name" value="MFS"/>
</dbReference>
<keyword evidence="7 8" id="KW-0472">Membrane</keyword>
<keyword evidence="2" id="KW-0813">Transport</keyword>
<dbReference type="PATRIC" id="fig|1359184.3.peg.2554"/>
<feature type="domain" description="Major facilitator superfamily (MFS) profile" evidence="9">
    <location>
        <begin position="5"/>
        <end position="406"/>
    </location>
</feature>
<dbReference type="GO" id="GO:0005886">
    <property type="term" value="C:plasma membrane"/>
    <property type="evidence" value="ECO:0007669"/>
    <property type="project" value="UniProtKB-SubCell"/>
</dbReference>
<feature type="transmembrane region" description="Helical" evidence="8">
    <location>
        <begin position="7"/>
        <end position="27"/>
    </location>
</feature>
<keyword evidence="4 8" id="KW-0812">Transmembrane</keyword>
<feature type="transmembrane region" description="Helical" evidence="8">
    <location>
        <begin position="263"/>
        <end position="281"/>
    </location>
</feature>
<dbReference type="PROSITE" id="PS50850">
    <property type="entry name" value="MFS"/>
    <property type="match status" value="1"/>
</dbReference>
<dbReference type="RefSeq" id="WP_047221010.1">
    <property type="nucleotide sequence ID" value="NZ_LS398551.1"/>
</dbReference>
<evidence type="ECO:0000256" key="7">
    <source>
        <dbReference type="ARBA" id="ARBA00023136"/>
    </source>
</evidence>
<evidence type="ECO:0000256" key="3">
    <source>
        <dbReference type="ARBA" id="ARBA00022475"/>
    </source>
</evidence>
<feature type="transmembrane region" description="Helical" evidence="8">
    <location>
        <begin position="350"/>
        <end position="375"/>
    </location>
</feature>
<evidence type="ECO:0000256" key="1">
    <source>
        <dbReference type="ARBA" id="ARBA00004429"/>
    </source>
</evidence>
<gene>
    <name evidence="11" type="primary">proP</name>
    <name evidence="11" type="ORF">GILLIAM_00687</name>
    <name evidence="10" type="ORF">OTSGILL_2632</name>
</gene>
<dbReference type="Gene3D" id="1.20.1250.20">
    <property type="entry name" value="MFS general substrate transporter like domains"/>
    <property type="match status" value="1"/>
</dbReference>
<feature type="transmembrane region" description="Helical" evidence="8">
    <location>
        <begin position="171"/>
        <end position="189"/>
    </location>
</feature>
<evidence type="ECO:0000256" key="6">
    <source>
        <dbReference type="ARBA" id="ARBA00022989"/>
    </source>
</evidence>
<protein>
    <submittedName>
        <fullName evidence="11">Proline/betaine transporter</fullName>
    </submittedName>
    <submittedName>
        <fullName evidence="10">Sugar (And other) transporter family protein</fullName>
    </submittedName>
</protein>
<keyword evidence="5" id="KW-0769">Symport</keyword>
<dbReference type="EMBL" id="LANO01000059">
    <property type="protein sequence ID" value="KJV50954.1"/>
    <property type="molecule type" value="Genomic_DNA"/>
</dbReference>
<dbReference type="PANTHER" id="PTHR43528">
    <property type="entry name" value="ALPHA-KETOGLUTARATE PERMEASE"/>
    <property type="match status" value="1"/>
</dbReference>
<feature type="transmembrane region" description="Helical" evidence="8">
    <location>
        <begin position="141"/>
        <end position="165"/>
    </location>
</feature>
<proteinExistence type="predicted"/>
<evidence type="ECO:0000313" key="12">
    <source>
        <dbReference type="Proteomes" id="UP000033769"/>
    </source>
</evidence>
<evidence type="ECO:0000313" key="13">
    <source>
        <dbReference type="Proteomes" id="UP000244959"/>
    </source>
</evidence>
<feature type="transmembrane region" description="Helical" evidence="8">
    <location>
        <begin position="293"/>
        <end position="314"/>
    </location>
</feature>
<feature type="transmembrane region" description="Helical" evidence="8">
    <location>
        <begin position="47"/>
        <end position="69"/>
    </location>
</feature>
<organism evidence="10 12">
    <name type="scientific">Orientia tsutsugamushi str. Gilliam</name>
    <dbReference type="NCBI Taxonomy" id="1359184"/>
    <lineage>
        <taxon>Bacteria</taxon>
        <taxon>Pseudomonadati</taxon>
        <taxon>Pseudomonadota</taxon>
        <taxon>Alphaproteobacteria</taxon>
        <taxon>Rickettsiales</taxon>
        <taxon>Rickettsiaceae</taxon>
        <taxon>Rickettsieae</taxon>
        <taxon>Orientia</taxon>
    </lineage>
</organism>
<evidence type="ECO:0000256" key="4">
    <source>
        <dbReference type="ARBA" id="ARBA00022692"/>
    </source>
</evidence>
<dbReference type="InterPro" id="IPR051084">
    <property type="entry name" value="H+-coupled_symporters"/>
</dbReference>
<evidence type="ECO:0000313" key="10">
    <source>
        <dbReference type="EMBL" id="KJV50954.1"/>
    </source>
</evidence>
<feature type="transmembrane region" description="Helical" evidence="8">
    <location>
        <begin position="381"/>
        <end position="401"/>
    </location>
</feature>
<feature type="transmembrane region" description="Helical" evidence="8">
    <location>
        <begin position="101"/>
        <end position="121"/>
    </location>
</feature>
<dbReference type="Pfam" id="PF07690">
    <property type="entry name" value="MFS_1"/>
    <property type="match status" value="1"/>
</dbReference>
<keyword evidence="13" id="KW-1185">Reference proteome</keyword>
<keyword evidence="3" id="KW-1003">Cell membrane</keyword>
<evidence type="ECO:0000256" key="8">
    <source>
        <dbReference type="SAM" id="Phobius"/>
    </source>
</evidence>
<dbReference type="Proteomes" id="UP000244959">
    <property type="component" value="Chromosome I"/>
</dbReference>
<evidence type="ECO:0000256" key="2">
    <source>
        <dbReference type="ARBA" id="ARBA00022448"/>
    </source>
</evidence>
<reference evidence="11" key="2">
    <citation type="submission" date="2018-03" db="EMBL/GenBank/DDBJ databases">
        <authorList>
            <person name="Keele B.F."/>
        </authorList>
    </citation>
    <scope>NUCLEOTIDE SEQUENCE [LARGE SCALE GENOMIC DNA]</scope>
    <source>
        <strain evidence="11">Gilliam</strain>
    </source>
</reference>
<name>A0A0F3M8M2_ORITS</name>
<dbReference type="InterPro" id="IPR020846">
    <property type="entry name" value="MFS_dom"/>
</dbReference>
<feature type="transmembrane region" description="Helical" evidence="8">
    <location>
        <begin position="223"/>
        <end position="243"/>
    </location>
</feature>
<evidence type="ECO:0000313" key="11">
    <source>
        <dbReference type="EMBL" id="SPR04432.1"/>
    </source>
</evidence>
<dbReference type="PANTHER" id="PTHR43528:SF1">
    <property type="entry name" value="ALPHA-KETOGLUTARATE PERMEASE"/>
    <property type="match status" value="1"/>
</dbReference>